<proteinExistence type="predicted"/>
<feature type="compositionally biased region" description="Basic and acidic residues" evidence="1">
    <location>
        <begin position="12"/>
        <end position="24"/>
    </location>
</feature>
<dbReference type="AlphaFoldDB" id="A0A074VPB1"/>
<protein>
    <submittedName>
        <fullName evidence="3">Uncharacterized protein</fullName>
    </submittedName>
</protein>
<feature type="compositionally biased region" description="Polar residues" evidence="1">
    <location>
        <begin position="437"/>
        <end position="478"/>
    </location>
</feature>
<dbReference type="GeneID" id="63918074"/>
<dbReference type="Proteomes" id="UP000030672">
    <property type="component" value="Unassembled WGS sequence"/>
</dbReference>
<feature type="region of interest" description="Disordered" evidence="1">
    <location>
        <begin position="1"/>
        <end position="46"/>
    </location>
</feature>
<dbReference type="HOGENOM" id="CLU_480561_0_0_1"/>
<evidence type="ECO:0000256" key="1">
    <source>
        <dbReference type="SAM" id="MobiDB-lite"/>
    </source>
</evidence>
<organism evidence="3 4">
    <name type="scientific">Aureobasidium melanogenum (strain CBS 110374)</name>
    <name type="common">Aureobasidium pullulans var. melanogenum</name>
    <dbReference type="NCBI Taxonomy" id="1043003"/>
    <lineage>
        <taxon>Eukaryota</taxon>
        <taxon>Fungi</taxon>
        <taxon>Dikarya</taxon>
        <taxon>Ascomycota</taxon>
        <taxon>Pezizomycotina</taxon>
        <taxon>Dothideomycetes</taxon>
        <taxon>Dothideomycetidae</taxon>
        <taxon>Dothideales</taxon>
        <taxon>Saccotheciaceae</taxon>
        <taxon>Aureobasidium</taxon>
    </lineage>
</organism>
<keyword evidence="2" id="KW-0472">Membrane</keyword>
<name>A0A074VPB1_AURM1</name>
<sequence>MTFFLRRRRRARDGSTDRTKRDLDDAPPPYSDPRTGTGPKQDENPVRRLQRFLTQRLVSEYGLSSELGCTNNDDIVDQKYYLDLCRQYCLLLGAQFDSRYDIVATKQELMRVIFEPARMLGIPAEVMEYFLFSTRMLSKAYPEMDCFNDLKVCNYTKTILLRLAIDYTIIIDAAVAEEPNPPWPAAGTVDPRKASVGRKLKDKCLAFHQQFYPWMLDLRLINLEQIVKELKKKDKDADVPVHCESATLPGRTYHDNVNARWEALIKAYDKKDSSVESNHKQASSTSFSTEFPSFLLPYRQHTSWPLVTALSYQAMRPCSALASPSSSHNLRILFSDFHHWRKKSLRDLILASNPLQWRSSTKGGSNVVCPMELEWNTWSSRIQTEGLQSRSSRMVILETRGSRDMTWSAQVPLDLGTNFSHLEMIKAPKIKATTNLLHSSGRTSSPHASSTLPIRSSKSSLTSNPLDPCVSTPSQNHNHGSKLLQKEFKDMLFPDLDDLGDSKDSTTRDTTTSPSQREEQISATPSKRLEKQARLVRETLKALTIALYAMVIFVLGGTWIVRWLLVK</sequence>
<evidence type="ECO:0000256" key="2">
    <source>
        <dbReference type="SAM" id="Phobius"/>
    </source>
</evidence>
<evidence type="ECO:0000313" key="3">
    <source>
        <dbReference type="EMBL" id="KEQ62333.1"/>
    </source>
</evidence>
<feature type="region of interest" description="Disordered" evidence="1">
    <location>
        <begin position="437"/>
        <end position="480"/>
    </location>
</feature>
<evidence type="ECO:0000313" key="4">
    <source>
        <dbReference type="Proteomes" id="UP000030672"/>
    </source>
</evidence>
<keyword evidence="2" id="KW-1133">Transmembrane helix</keyword>
<feature type="region of interest" description="Disordered" evidence="1">
    <location>
        <begin position="498"/>
        <end position="526"/>
    </location>
</feature>
<reference evidence="3 4" key="1">
    <citation type="journal article" date="2014" name="BMC Genomics">
        <title>Genome sequencing of four Aureobasidium pullulans varieties: biotechnological potential, stress tolerance, and description of new species.</title>
        <authorList>
            <person name="Gostin Ar C."/>
            <person name="Ohm R.A."/>
            <person name="Kogej T."/>
            <person name="Sonjak S."/>
            <person name="Turk M."/>
            <person name="Zajc J."/>
            <person name="Zalar P."/>
            <person name="Grube M."/>
            <person name="Sun H."/>
            <person name="Han J."/>
            <person name="Sharma A."/>
            <person name="Chiniquy J."/>
            <person name="Ngan C.Y."/>
            <person name="Lipzen A."/>
            <person name="Barry K."/>
            <person name="Grigoriev I.V."/>
            <person name="Gunde-Cimerman N."/>
        </authorList>
    </citation>
    <scope>NUCLEOTIDE SEQUENCE [LARGE SCALE GENOMIC DNA]</scope>
    <source>
        <strain evidence="3 4">CBS 110374</strain>
    </source>
</reference>
<gene>
    <name evidence="3" type="ORF">M437DRAFT_66212</name>
</gene>
<accession>A0A074VPB1</accession>
<feature type="compositionally biased region" description="Basic residues" evidence="1">
    <location>
        <begin position="1"/>
        <end position="11"/>
    </location>
</feature>
<keyword evidence="4" id="KW-1185">Reference proteome</keyword>
<dbReference type="RefSeq" id="XP_040879356.1">
    <property type="nucleotide sequence ID" value="XM_041024701.1"/>
</dbReference>
<dbReference type="EMBL" id="KL584834">
    <property type="protein sequence ID" value="KEQ62333.1"/>
    <property type="molecule type" value="Genomic_DNA"/>
</dbReference>
<feature type="transmembrane region" description="Helical" evidence="2">
    <location>
        <begin position="542"/>
        <end position="565"/>
    </location>
</feature>
<keyword evidence="2" id="KW-0812">Transmembrane</keyword>